<dbReference type="AlphaFoldDB" id="A0AAE0L8T3"/>
<dbReference type="GO" id="GO:0005509">
    <property type="term" value="F:calcium ion binding"/>
    <property type="evidence" value="ECO:0007669"/>
    <property type="project" value="InterPro"/>
</dbReference>
<keyword evidence="2" id="KW-0732">Signal</keyword>
<dbReference type="InterPro" id="IPR002048">
    <property type="entry name" value="EF_hand_dom"/>
</dbReference>
<keyword evidence="5" id="KW-1185">Reference proteome</keyword>
<proteinExistence type="predicted"/>
<evidence type="ECO:0000256" key="1">
    <source>
        <dbReference type="SAM" id="MobiDB-lite"/>
    </source>
</evidence>
<comment type="caution">
    <text evidence="4">The sequence shown here is derived from an EMBL/GenBank/DDBJ whole genome shotgun (WGS) entry which is preliminary data.</text>
</comment>
<feature type="signal peptide" evidence="2">
    <location>
        <begin position="1"/>
        <end position="24"/>
    </location>
</feature>
<organism evidence="4 5">
    <name type="scientific">Cymbomonas tetramitiformis</name>
    <dbReference type="NCBI Taxonomy" id="36881"/>
    <lineage>
        <taxon>Eukaryota</taxon>
        <taxon>Viridiplantae</taxon>
        <taxon>Chlorophyta</taxon>
        <taxon>Pyramimonadophyceae</taxon>
        <taxon>Pyramimonadales</taxon>
        <taxon>Pyramimonadaceae</taxon>
        <taxon>Cymbomonas</taxon>
    </lineage>
</organism>
<evidence type="ECO:0000313" key="4">
    <source>
        <dbReference type="EMBL" id="KAK3276288.1"/>
    </source>
</evidence>
<feature type="region of interest" description="Disordered" evidence="1">
    <location>
        <begin position="61"/>
        <end position="88"/>
    </location>
</feature>
<evidence type="ECO:0000259" key="3">
    <source>
        <dbReference type="PROSITE" id="PS50222"/>
    </source>
</evidence>
<reference evidence="4 5" key="1">
    <citation type="journal article" date="2015" name="Genome Biol. Evol.">
        <title>Comparative Genomics of a Bacterivorous Green Alga Reveals Evolutionary Causalities and Consequences of Phago-Mixotrophic Mode of Nutrition.</title>
        <authorList>
            <person name="Burns J.A."/>
            <person name="Paasch A."/>
            <person name="Narechania A."/>
            <person name="Kim E."/>
        </authorList>
    </citation>
    <scope>NUCLEOTIDE SEQUENCE [LARGE SCALE GENOMIC DNA]</scope>
    <source>
        <strain evidence="4 5">PLY_AMNH</strain>
    </source>
</reference>
<dbReference type="PROSITE" id="PS00018">
    <property type="entry name" value="EF_HAND_1"/>
    <property type="match status" value="1"/>
</dbReference>
<feature type="chain" id="PRO_5042135700" description="EF-hand domain-containing protein" evidence="2">
    <location>
        <begin position="25"/>
        <end position="278"/>
    </location>
</feature>
<dbReference type="PROSITE" id="PS50222">
    <property type="entry name" value="EF_HAND_2"/>
    <property type="match status" value="1"/>
</dbReference>
<dbReference type="EMBL" id="LGRX02006635">
    <property type="protein sequence ID" value="KAK3276288.1"/>
    <property type="molecule type" value="Genomic_DNA"/>
</dbReference>
<protein>
    <recommendedName>
        <fullName evidence="3">EF-hand domain-containing protein</fullName>
    </recommendedName>
</protein>
<gene>
    <name evidence="4" type="ORF">CYMTET_15626</name>
</gene>
<dbReference type="Proteomes" id="UP001190700">
    <property type="component" value="Unassembled WGS sequence"/>
</dbReference>
<sequence>MCRRFAAYFLLSAALLFQPHFVRSIDVYSTTTLPPSFETYDLDNDGSLSKSEFAAIFKQSPTSSAAQPVPEPAYDSGQLDNGASSDGGATEVEFEKFGKSGEALFREVLLSPRPATGSRRRSLRSSESSEFDSDCENVPDQFTDIDSDSCLTYQIEDFCNEDGSYGTGWDVNWGTFDRYARDGVDVTQACCACGGGTYYKAYPPSTPLPPYSPYPPTAPPGNIVNITDRDHAANYLDAALQDAGVLIVWLYTNVTLWNRTGLSLGHDLHLFGRCHNTS</sequence>
<feature type="domain" description="EF-hand" evidence="3">
    <location>
        <begin position="37"/>
        <end position="63"/>
    </location>
</feature>
<evidence type="ECO:0000313" key="5">
    <source>
        <dbReference type="Proteomes" id="UP001190700"/>
    </source>
</evidence>
<evidence type="ECO:0000256" key="2">
    <source>
        <dbReference type="SAM" id="SignalP"/>
    </source>
</evidence>
<feature type="region of interest" description="Disordered" evidence="1">
    <location>
        <begin position="115"/>
        <end position="138"/>
    </location>
</feature>
<feature type="compositionally biased region" description="Acidic residues" evidence="1">
    <location>
        <begin position="129"/>
        <end position="138"/>
    </location>
</feature>
<name>A0AAE0L8T3_9CHLO</name>
<feature type="non-terminal residue" evidence="4">
    <location>
        <position position="278"/>
    </location>
</feature>
<accession>A0AAE0L8T3</accession>
<dbReference type="InterPro" id="IPR018247">
    <property type="entry name" value="EF_Hand_1_Ca_BS"/>
</dbReference>